<sequence length="261" mass="29805">MVVALLRQVKDALGPLFGKEEVIQELEFALITKGDMTQREALWLEAIRSIAREGFIRGSAMYSFMAWFGSKLLGLPPMNGSRFILSAGGAFITGKIIYYANLRNYAMATLYSKEERMKMELANIILNKHSDEKSLVQAVKGQFFAEHLFSDLHQDTPVFRWHPRHSYTDRAFVERMKEIEAETDDASDETRSASRRTTLNIRSFGDLEDPLACILGSPGGDMDSDNPSEITCAVQKRSNLRAHRKRHRHRRHQYADKFVAM</sequence>
<name>A0A5J9V5H4_9POAL</name>
<dbReference type="Gramene" id="TVU30631">
    <property type="protein sequence ID" value="TVU30631"/>
    <property type="gene ID" value="EJB05_22262"/>
</dbReference>
<dbReference type="Proteomes" id="UP000324897">
    <property type="component" value="Chromosome 1"/>
</dbReference>
<proteinExistence type="predicted"/>
<dbReference type="EMBL" id="RWGY01000011">
    <property type="protein sequence ID" value="TVU30631.1"/>
    <property type="molecule type" value="Genomic_DNA"/>
</dbReference>
<dbReference type="PANTHER" id="PTHR35986:SF1">
    <property type="entry name" value="OS10G0430800 PROTEIN"/>
    <property type="match status" value="1"/>
</dbReference>
<keyword evidence="2" id="KW-1185">Reference proteome</keyword>
<protein>
    <submittedName>
        <fullName evidence="1">Uncharacterized protein</fullName>
    </submittedName>
</protein>
<comment type="caution">
    <text evidence="1">The sequence shown here is derived from an EMBL/GenBank/DDBJ whole genome shotgun (WGS) entry which is preliminary data.</text>
</comment>
<evidence type="ECO:0000313" key="2">
    <source>
        <dbReference type="Proteomes" id="UP000324897"/>
    </source>
</evidence>
<dbReference type="OrthoDB" id="1899410at2759"/>
<accession>A0A5J9V5H4</accession>
<evidence type="ECO:0000313" key="1">
    <source>
        <dbReference type="EMBL" id="TVU30631.1"/>
    </source>
</evidence>
<organism evidence="1 2">
    <name type="scientific">Eragrostis curvula</name>
    <name type="common">weeping love grass</name>
    <dbReference type="NCBI Taxonomy" id="38414"/>
    <lineage>
        <taxon>Eukaryota</taxon>
        <taxon>Viridiplantae</taxon>
        <taxon>Streptophyta</taxon>
        <taxon>Embryophyta</taxon>
        <taxon>Tracheophyta</taxon>
        <taxon>Spermatophyta</taxon>
        <taxon>Magnoliopsida</taxon>
        <taxon>Liliopsida</taxon>
        <taxon>Poales</taxon>
        <taxon>Poaceae</taxon>
        <taxon>PACMAD clade</taxon>
        <taxon>Chloridoideae</taxon>
        <taxon>Eragrostideae</taxon>
        <taxon>Eragrostidinae</taxon>
        <taxon>Eragrostis</taxon>
    </lineage>
</organism>
<reference evidence="1 2" key="1">
    <citation type="journal article" date="2019" name="Sci. Rep.">
        <title>A high-quality genome of Eragrostis curvula grass provides insights into Poaceae evolution and supports new strategies to enhance forage quality.</title>
        <authorList>
            <person name="Carballo J."/>
            <person name="Santos B.A.C.M."/>
            <person name="Zappacosta D."/>
            <person name="Garbus I."/>
            <person name="Selva J.P."/>
            <person name="Gallo C.A."/>
            <person name="Diaz A."/>
            <person name="Albertini E."/>
            <person name="Caccamo M."/>
            <person name="Echenique V."/>
        </authorList>
    </citation>
    <scope>NUCLEOTIDE SEQUENCE [LARGE SCALE GENOMIC DNA]</scope>
    <source>
        <strain evidence="2">cv. Victoria</strain>
        <tissue evidence="1">Leaf</tissue>
    </source>
</reference>
<dbReference type="AlphaFoldDB" id="A0A5J9V5H4"/>
<gene>
    <name evidence="1" type="ORF">EJB05_22262</name>
</gene>
<dbReference type="PANTHER" id="PTHR35986">
    <property type="entry name" value="EXPRESSED PROTEIN"/>
    <property type="match status" value="1"/>
</dbReference>